<reference evidence="1" key="3">
    <citation type="submission" date="2020-05" db="EMBL/GenBank/DDBJ databases">
        <title>Electrophorus electricus (electric eel) genome, fEleEle1, primary haplotype.</title>
        <authorList>
            <person name="Myers G."/>
            <person name="Meyer A."/>
            <person name="Fedrigo O."/>
            <person name="Formenti G."/>
            <person name="Rhie A."/>
            <person name="Tracey A."/>
            <person name="Sims Y."/>
            <person name="Jarvis E.D."/>
        </authorList>
    </citation>
    <scope>NUCLEOTIDE SEQUENCE [LARGE SCALE GENOMIC DNA]</scope>
</reference>
<reference evidence="1" key="4">
    <citation type="submission" date="2025-08" db="UniProtKB">
        <authorList>
            <consortium name="Ensembl"/>
        </authorList>
    </citation>
    <scope>IDENTIFICATION</scope>
</reference>
<name>A0A4W4DYT2_ELEEL</name>
<dbReference type="GeneTree" id="ENSGT01150000287081"/>
<accession>A0A4W4DYT2</accession>
<dbReference type="Proteomes" id="UP000314983">
    <property type="component" value="Chromosome 20"/>
</dbReference>
<reference evidence="2" key="1">
    <citation type="journal article" date="2014" name="Science">
        <title>Nonhuman genetics. Genomic basis for the convergent evolution of electric organs.</title>
        <authorList>
            <person name="Gallant J.R."/>
            <person name="Traeger L.L."/>
            <person name="Volkening J.D."/>
            <person name="Moffett H."/>
            <person name="Chen P.H."/>
            <person name="Novina C.D."/>
            <person name="Phillips G.N.Jr."/>
            <person name="Anand R."/>
            <person name="Wells G.B."/>
            <person name="Pinch M."/>
            <person name="Guth R."/>
            <person name="Unguez G.A."/>
            <person name="Albert J.S."/>
            <person name="Zakon H.H."/>
            <person name="Samanta M.P."/>
            <person name="Sussman M.R."/>
        </authorList>
    </citation>
    <scope>NUCLEOTIDE SEQUENCE [LARGE SCALE GENOMIC DNA]</scope>
</reference>
<proteinExistence type="predicted"/>
<evidence type="ECO:0000313" key="1">
    <source>
        <dbReference type="Ensembl" id="ENSEEEP00000003927.1"/>
    </source>
</evidence>
<reference evidence="1" key="5">
    <citation type="submission" date="2025-09" db="UniProtKB">
        <authorList>
            <consortium name="Ensembl"/>
        </authorList>
    </citation>
    <scope>IDENTIFICATION</scope>
</reference>
<sequence length="190" mass="20922">MTILLYFDKVKITFPVSLLLALTSSISLLACSSCVTYPRLQFLELLLSTLHGKTLSLIQTVLQIFDCDLKVLLHPLQMSTGVSLHLLLDSQGIIPAPDLRIQGALHGLNHPLTVPLDLFDLLILLSDLPVNLTLNLTELKLDTKNLGLFMLECSLKNVGSSLLSKILQTHFCNQYGDIVYSYTSASSRAV</sequence>
<keyword evidence="2" id="KW-1185">Reference proteome</keyword>
<protein>
    <submittedName>
        <fullName evidence="1">Uncharacterized protein</fullName>
    </submittedName>
</protein>
<evidence type="ECO:0000313" key="2">
    <source>
        <dbReference type="Proteomes" id="UP000314983"/>
    </source>
</evidence>
<dbReference type="OMA" id="RIQCALH"/>
<reference evidence="2" key="2">
    <citation type="journal article" date="2017" name="Sci. Adv.">
        <title>A tail of two voltages: Proteomic comparison of the three electric organs of the electric eel.</title>
        <authorList>
            <person name="Traeger L.L."/>
            <person name="Sabat G."/>
            <person name="Barrett-Wilt G.A."/>
            <person name="Wells G.B."/>
            <person name="Sussman M.R."/>
        </authorList>
    </citation>
    <scope>NUCLEOTIDE SEQUENCE [LARGE SCALE GENOMIC DNA]</scope>
</reference>
<dbReference type="Ensembl" id="ENSEEET00000003982.2">
    <property type="protein sequence ID" value="ENSEEEP00000003927.1"/>
    <property type="gene ID" value="ENSEEEG00000002100.2"/>
</dbReference>
<organism evidence="1 2">
    <name type="scientific">Electrophorus electricus</name>
    <name type="common">Electric eel</name>
    <name type="synonym">Gymnotus electricus</name>
    <dbReference type="NCBI Taxonomy" id="8005"/>
    <lineage>
        <taxon>Eukaryota</taxon>
        <taxon>Metazoa</taxon>
        <taxon>Chordata</taxon>
        <taxon>Craniata</taxon>
        <taxon>Vertebrata</taxon>
        <taxon>Euteleostomi</taxon>
        <taxon>Actinopterygii</taxon>
        <taxon>Neopterygii</taxon>
        <taxon>Teleostei</taxon>
        <taxon>Ostariophysi</taxon>
        <taxon>Gymnotiformes</taxon>
        <taxon>Gymnotoidei</taxon>
        <taxon>Gymnotidae</taxon>
        <taxon>Electrophorus</taxon>
    </lineage>
</organism>
<dbReference type="AlphaFoldDB" id="A0A4W4DYT2"/>